<keyword evidence="1" id="KW-0732">Signal</keyword>
<dbReference type="Proteomes" id="UP000240883">
    <property type="component" value="Unassembled WGS sequence"/>
</dbReference>
<protein>
    <submittedName>
        <fullName evidence="2">Uncharacterized protein</fullName>
    </submittedName>
</protein>
<feature type="chain" id="PRO_5015759693" evidence="1">
    <location>
        <begin position="28"/>
        <end position="74"/>
    </location>
</feature>
<name>A0A2T2NPT2_CORCC</name>
<reference evidence="2 3" key="1">
    <citation type="journal article" date="2018" name="Front. Microbiol.">
        <title>Genome-Wide Analysis of Corynespora cassiicola Leaf Fall Disease Putative Effectors.</title>
        <authorList>
            <person name="Lopez D."/>
            <person name="Ribeiro S."/>
            <person name="Label P."/>
            <person name="Fumanal B."/>
            <person name="Venisse J.S."/>
            <person name="Kohler A."/>
            <person name="de Oliveira R.R."/>
            <person name="Labutti K."/>
            <person name="Lipzen A."/>
            <person name="Lail K."/>
            <person name="Bauer D."/>
            <person name="Ohm R.A."/>
            <person name="Barry K.W."/>
            <person name="Spatafora J."/>
            <person name="Grigoriev I.V."/>
            <person name="Martin F.M."/>
            <person name="Pujade-Renaud V."/>
        </authorList>
    </citation>
    <scope>NUCLEOTIDE SEQUENCE [LARGE SCALE GENOMIC DNA]</scope>
    <source>
        <strain evidence="2 3">Philippines</strain>
    </source>
</reference>
<evidence type="ECO:0000313" key="3">
    <source>
        <dbReference type="Proteomes" id="UP000240883"/>
    </source>
</evidence>
<organism evidence="2 3">
    <name type="scientific">Corynespora cassiicola Philippines</name>
    <dbReference type="NCBI Taxonomy" id="1448308"/>
    <lineage>
        <taxon>Eukaryota</taxon>
        <taxon>Fungi</taxon>
        <taxon>Dikarya</taxon>
        <taxon>Ascomycota</taxon>
        <taxon>Pezizomycotina</taxon>
        <taxon>Dothideomycetes</taxon>
        <taxon>Pleosporomycetidae</taxon>
        <taxon>Pleosporales</taxon>
        <taxon>Corynesporascaceae</taxon>
        <taxon>Corynespora</taxon>
    </lineage>
</organism>
<feature type="signal peptide" evidence="1">
    <location>
        <begin position="1"/>
        <end position="27"/>
    </location>
</feature>
<dbReference type="EMBL" id="KZ678135">
    <property type="protein sequence ID" value="PSN67452.1"/>
    <property type="molecule type" value="Genomic_DNA"/>
</dbReference>
<accession>A0A2T2NPT2</accession>
<gene>
    <name evidence="2" type="ORF">BS50DRAFT_392050</name>
</gene>
<evidence type="ECO:0000313" key="2">
    <source>
        <dbReference type="EMBL" id="PSN67452.1"/>
    </source>
</evidence>
<sequence length="74" mass="8260">MPGQEARRCQAGIYLLTWLAVLGDVDGDGDGCRRKREWCGWVLGYETTNYYCTSCMGGMNSCCSKPAERPIDDE</sequence>
<proteinExistence type="predicted"/>
<dbReference type="AlphaFoldDB" id="A0A2T2NPT2"/>
<keyword evidence="3" id="KW-1185">Reference proteome</keyword>
<evidence type="ECO:0000256" key="1">
    <source>
        <dbReference type="SAM" id="SignalP"/>
    </source>
</evidence>